<feature type="signal peptide" evidence="4">
    <location>
        <begin position="1"/>
        <end position="20"/>
    </location>
</feature>
<protein>
    <submittedName>
        <fullName evidence="5">Uncharacterized protein</fullName>
    </submittedName>
</protein>
<dbReference type="RefSeq" id="WP_077913420.1">
    <property type="nucleotide sequence ID" value="NZ_JAARQJ010000004.1"/>
</dbReference>
<name>A0A4R6ZRT6_9LIST</name>
<dbReference type="Pfam" id="PF12796">
    <property type="entry name" value="Ank_2"/>
    <property type="match status" value="1"/>
</dbReference>
<dbReference type="SUPFAM" id="SSF48403">
    <property type="entry name" value="Ankyrin repeat"/>
    <property type="match status" value="1"/>
</dbReference>
<dbReference type="EMBL" id="SNZK01000001">
    <property type="protein sequence ID" value="TDR55397.1"/>
    <property type="molecule type" value="Genomic_DNA"/>
</dbReference>
<evidence type="ECO:0000256" key="4">
    <source>
        <dbReference type="SAM" id="SignalP"/>
    </source>
</evidence>
<dbReference type="InterPro" id="IPR050776">
    <property type="entry name" value="Ank_Repeat/CDKN_Inhibitor"/>
</dbReference>
<dbReference type="AlphaFoldDB" id="A0A4R6ZRT6"/>
<keyword evidence="2 3" id="KW-0040">ANK repeat</keyword>
<keyword evidence="1" id="KW-0677">Repeat</keyword>
<evidence type="ECO:0000313" key="6">
    <source>
        <dbReference type="Proteomes" id="UP000295558"/>
    </source>
</evidence>
<dbReference type="PROSITE" id="PS50297">
    <property type="entry name" value="ANK_REP_REGION"/>
    <property type="match status" value="1"/>
</dbReference>
<dbReference type="PROSITE" id="PS50088">
    <property type="entry name" value="ANK_REPEAT"/>
    <property type="match status" value="2"/>
</dbReference>
<keyword evidence="6" id="KW-1185">Reference proteome</keyword>
<dbReference type="Gene3D" id="1.25.40.20">
    <property type="entry name" value="Ankyrin repeat-containing domain"/>
    <property type="match status" value="1"/>
</dbReference>
<feature type="repeat" description="ANK" evidence="3">
    <location>
        <begin position="213"/>
        <end position="239"/>
    </location>
</feature>
<proteinExistence type="predicted"/>
<comment type="caution">
    <text evidence="5">The sequence shown here is derived from an EMBL/GenBank/DDBJ whole genome shotgun (WGS) entry which is preliminary data.</text>
</comment>
<keyword evidence="4" id="KW-0732">Signal</keyword>
<feature type="chain" id="PRO_5039708877" evidence="4">
    <location>
        <begin position="21"/>
        <end position="239"/>
    </location>
</feature>
<accession>A0A4R6ZRT6</accession>
<dbReference type="SMART" id="SM00248">
    <property type="entry name" value="ANK"/>
    <property type="match status" value="6"/>
</dbReference>
<feature type="repeat" description="ANK" evidence="3">
    <location>
        <begin position="75"/>
        <end position="107"/>
    </location>
</feature>
<gene>
    <name evidence="5" type="ORF">DFP96_101332</name>
</gene>
<sequence length="239" mass="25917">MTKLLIILLTSLLTACSNTSENMTNHSEITAKKEKEEKNVTQLNQSLLQAIDSNNLQQIESLLRQGAQVDTVNTLGESGLLVATHQNNIPMAKLFLKYNANVNLQDKIEDSPFLYAGAEGRTEILKAMISHHPDYKLTNRFGGTALIPAAEKGHLTNVQLLLAETNIDVNHINNPGWTALLEAIVLSTGNKTQQQIVLALLENGADPNIADSNGVTPLTHAKQKGYDAIANLLIAHGAK</sequence>
<dbReference type="PANTHER" id="PTHR24201">
    <property type="entry name" value="ANK_REP_REGION DOMAIN-CONTAINING PROTEIN"/>
    <property type="match status" value="1"/>
</dbReference>
<dbReference type="STRING" id="1265846.PROCOU_12198"/>
<dbReference type="Pfam" id="PF00023">
    <property type="entry name" value="Ank"/>
    <property type="match status" value="1"/>
</dbReference>
<dbReference type="PROSITE" id="PS51257">
    <property type="entry name" value="PROKAR_LIPOPROTEIN"/>
    <property type="match status" value="1"/>
</dbReference>
<dbReference type="InterPro" id="IPR036770">
    <property type="entry name" value="Ankyrin_rpt-contain_sf"/>
</dbReference>
<evidence type="ECO:0000256" key="2">
    <source>
        <dbReference type="ARBA" id="ARBA00023043"/>
    </source>
</evidence>
<dbReference type="Proteomes" id="UP000295558">
    <property type="component" value="Unassembled WGS sequence"/>
</dbReference>
<dbReference type="InterPro" id="IPR002110">
    <property type="entry name" value="Ankyrin_rpt"/>
</dbReference>
<evidence type="ECO:0000256" key="3">
    <source>
        <dbReference type="PROSITE-ProRule" id="PRU00023"/>
    </source>
</evidence>
<dbReference type="OrthoDB" id="9812708at2"/>
<evidence type="ECO:0000313" key="5">
    <source>
        <dbReference type="EMBL" id="TDR55397.1"/>
    </source>
</evidence>
<organism evidence="5 6">
    <name type="scientific">Listeria rocourtiae</name>
    <dbReference type="NCBI Taxonomy" id="647910"/>
    <lineage>
        <taxon>Bacteria</taxon>
        <taxon>Bacillati</taxon>
        <taxon>Bacillota</taxon>
        <taxon>Bacilli</taxon>
        <taxon>Bacillales</taxon>
        <taxon>Listeriaceae</taxon>
        <taxon>Listeria</taxon>
    </lineage>
</organism>
<evidence type="ECO:0000256" key="1">
    <source>
        <dbReference type="ARBA" id="ARBA00022737"/>
    </source>
</evidence>
<reference evidence="5 6" key="1">
    <citation type="submission" date="2019-03" db="EMBL/GenBank/DDBJ databases">
        <title>Genomic Encyclopedia of Type Strains, Phase III (KMG-III): the genomes of soil and plant-associated and newly described type strains.</title>
        <authorList>
            <person name="Whitman W."/>
        </authorList>
    </citation>
    <scope>NUCLEOTIDE SEQUENCE [LARGE SCALE GENOMIC DNA]</scope>
    <source>
        <strain evidence="5 6">CECT 7972</strain>
    </source>
</reference>